<dbReference type="EMBL" id="FPHD01000024">
    <property type="protein sequence ID" value="SFV54152.1"/>
    <property type="molecule type" value="Genomic_DNA"/>
</dbReference>
<keyword evidence="4 7" id="KW-0808">Transferase</keyword>
<evidence type="ECO:0000259" key="6">
    <source>
        <dbReference type="Pfam" id="PF00155"/>
    </source>
</evidence>
<comment type="similarity">
    <text evidence="2">Belongs to the class-I pyridoxal-phosphate-dependent aminotransferase family.</text>
</comment>
<dbReference type="InterPro" id="IPR015424">
    <property type="entry name" value="PyrdxlP-dep_Trfase"/>
</dbReference>
<dbReference type="AlphaFoldDB" id="A0A1W1BKU6"/>
<dbReference type="CDD" id="cd00609">
    <property type="entry name" value="AAT_like"/>
    <property type="match status" value="1"/>
</dbReference>
<evidence type="ECO:0000256" key="5">
    <source>
        <dbReference type="ARBA" id="ARBA00022898"/>
    </source>
</evidence>
<protein>
    <submittedName>
        <fullName evidence="7">Aspartate aminotransferase</fullName>
        <ecNumber evidence="7">2.6.1.1</ecNumber>
    </submittedName>
</protein>
<organism evidence="7">
    <name type="scientific">hydrothermal vent metagenome</name>
    <dbReference type="NCBI Taxonomy" id="652676"/>
    <lineage>
        <taxon>unclassified sequences</taxon>
        <taxon>metagenomes</taxon>
        <taxon>ecological metagenomes</taxon>
    </lineage>
</organism>
<reference evidence="7" key="1">
    <citation type="submission" date="2016-10" db="EMBL/GenBank/DDBJ databases">
        <authorList>
            <person name="de Groot N.N."/>
        </authorList>
    </citation>
    <scope>NUCLEOTIDE SEQUENCE</scope>
</reference>
<dbReference type="InterPro" id="IPR050596">
    <property type="entry name" value="AspAT/PAT-like"/>
</dbReference>
<dbReference type="GO" id="GO:0030170">
    <property type="term" value="F:pyridoxal phosphate binding"/>
    <property type="evidence" value="ECO:0007669"/>
    <property type="project" value="InterPro"/>
</dbReference>
<feature type="domain" description="Aminotransferase class I/classII large" evidence="6">
    <location>
        <begin position="30"/>
        <end position="381"/>
    </location>
</feature>
<evidence type="ECO:0000256" key="2">
    <source>
        <dbReference type="ARBA" id="ARBA00007441"/>
    </source>
</evidence>
<dbReference type="GO" id="GO:0004069">
    <property type="term" value="F:L-aspartate:2-oxoglutarate aminotransferase activity"/>
    <property type="evidence" value="ECO:0007669"/>
    <property type="project" value="UniProtKB-EC"/>
</dbReference>
<evidence type="ECO:0000256" key="3">
    <source>
        <dbReference type="ARBA" id="ARBA00022576"/>
    </source>
</evidence>
<dbReference type="GO" id="GO:0006520">
    <property type="term" value="P:amino acid metabolic process"/>
    <property type="evidence" value="ECO:0007669"/>
    <property type="project" value="InterPro"/>
</dbReference>
<accession>A0A1W1BKU6</accession>
<evidence type="ECO:0000256" key="4">
    <source>
        <dbReference type="ARBA" id="ARBA00022679"/>
    </source>
</evidence>
<dbReference type="FunFam" id="3.40.640.10:FF:000033">
    <property type="entry name" value="Aspartate aminotransferase"/>
    <property type="match status" value="1"/>
</dbReference>
<dbReference type="Gene3D" id="3.40.640.10">
    <property type="entry name" value="Type I PLP-dependent aspartate aminotransferase-like (Major domain)"/>
    <property type="match status" value="1"/>
</dbReference>
<dbReference type="PANTHER" id="PTHR46383">
    <property type="entry name" value="ASPARTATE AMINOTRANSFERASE"/>
    <property type="match status" value="1"/>
</dbReference>
<proteinExistence type="inferred from homology"/>
<keyword evidence="5" id="KW-0663">Pyridoxal phosphate</keyword>
<dbReference type="Pfam" id="PF00155">
    <property type="entry name" value="Aminotran_1_2"/>
    <property type="match status" value="1"/>
</dbReference>
<keyword evidence="3 7" id="KW-0032">Aminotransferase</keyword>
<sequence>MLLSDRIQTLSPSLTIAISSLARDLKAQGKDILSFSAGEPDFGTPQRIKDEAIKAINDGFTRYTAVPGIPELLEAVATKLNRDNNLKYAPADIIVSNGAKQSLFNLFQATLNPGDEVIIPAPYWVTYPELVKYAGAVPVIIETDEIGGFKINAEQLKAAITPKTKMIILTTPSNPTGSVYSKEELQSLAEVFEGTDIIVASDEMYEKLVYNIDFVAVASINEDMYQRTVTINGLSKSVAMTGWRFGYLATPNKELIAAMNKLQSQSTSNINSITQKAAIPALLGEVDDEIENMRRAFESRADEAVELFNEIDGLSVLKPQGAFYLFVNIKDISNNSIEFCKELLQATGVAVVPGIGFGSEGYFRFSFATDMTTIREGVRRIEKFVQSKRS</sequence>
<evidence type="ECO:0000313" key="7">
    <source>
        <dbReference type="EMBL" id="SFV54152.1"/>
    </source>
</evidence>
<dbReference type="SUPFAM" id="SSF53383">
    <property type="entry name" value="PLP-dependent transferases"/>
    <property type="match status" value="1"/>
</dbReference>
<dbReference type="PANTHER" id="PTHR46383:SF1">
    <property type="entry name" value="ASPARTATE AMINOTRANSFERASE"/>
    <property type="match status" value="1"/>
</dbReference>
<dbReference type="InterPro" id="IPR015422">
    <property type="entry name" value="PyrdxlP-dep_Trfase_small"/>
</dbReference>
<dbReference type="InterPro" id="IPR004839">
    <property type="entry name" value="Aminotransferase_I/II_large"/>
</dbReference>
<comment type="cofactor">
    <cofactor evidence="1">
        <name>pyridoxal 5'-phosphate</name>
        <dbReference type="ChEBI" id="CHEBI:597326"/>
    </cofactor>
</comment>
<dbReference type="Gene3D" id="3.90.1150.10">
    <property type="entry name" value="Aspartate Aminotransferase, domain 1"/>
    <property type="match status" value="1"/>
</dbReference>
<dbReference type="EC" id="2.6.1.1" evidence="7"/>
<dbReference type="InterPro" id="IPR015421">
    <property type="entry name" value="PyrdxlP-dep_Trfase_major"/>
</dbReference>
<evidence type="ECO:0000256" key="1">
    <source>
        <dbReference type="ARBA" id="ARBA00001933"/>
    </source>
</evidence>
<name>A0A1W1BKU6_9ZZZZ</name>
<gene>
    <name evidence="7" type="ORF">MNB_SV-8-359</name>
</gene>